<dbReference type="SUPFAM" id="SSF75304">
    <property type="entry name" value="Amidase signature (AS) enzymes"/>
    <property type="match status" value="1"/>
</dbReference>
<protein>
    <submittedName>
        <fullName evidence="2">Amidase</fullName>
        <ecNumber evidence="2">3.5.1.4</ecNumber>
    </submittedName>
</protein>
<evidence type="ECO:0000259" key="1">
    <source>
        <dbReference type="Pfam" id="PF01425"/>
    </source>
</evidence>
<proteinExistence type="predicted"/>
<dbReference type="Pfam" id="PF01425">
    <property type="entry name" value="Amidase"/>
    <property type="match status" value="1"/>
</dbReference>
<dbReference type="PANTHER" id="PTHR11895:SF170">
    <property type="entry name" value="AMIDASE"/>
    <property type="match status" value="1"/>
</dbReference>
<keyword evidence="3" id="KW-1185">Reference proteome</keyword>
<evidence type="ECO:0000313" key="2">
    <source>
        <dbReference type="EMBL" id="TBN54745.1"/>
    </source>
</evidence>
<keyword evidence="2" id="KW-0378">Hydrolase</keyword>
<dbReference type="EMBL" id="SIUB01000001">
    <property type="protein sequence ID" value="TBN54745.1"/>
    <property type="molecule type" value="Genomic_DNA"/>
</dbReference>
<dbReference type="PANTHER" id="PTHR11895">
    <property type="entry name" value="TRANSAMIDASE"/>
    <property type="match status" value="1"/>
</dbReference>
<dbReference type="GO" id="GO:0004040">
    <property type="term" value="F:amidase activity"/>
    <property type="evidence" value="ECO:0007669"/>
    <property type="project" value="UniProtKB-EC"/>
</dbReference>
<sequence length="537" mass="57614">MTAGLVYETTSRPGARRAWTCLEQCSSNSETNMTLRRPSREDLTDISQRHHLRLTEAEVDDYFDIVKDVMDGYDELDQYPDPIREVTPAVRVPGARPSREDDPLNAVVRYCSVQAVEPVGPLAGKRIGIKDTVCVAGIPTTCGSRLLYDYVPDIDATIVRRILEAGGHITAMLNTCDFAFSGGGHTSAYGAGLNPANPEHVAGGSSCGSAIAPATGLVDIAIGGDQGGSIRMPSSWCGTVGLKPTHGLVPYTGIVGFDQTIDHIGPMATTVEDCALMLQVIAGKDDTAIDPRQPSTIDVPDYRSALEGGLRGLKIAVVKEGFGMPESMPEVDEAVRAAAEQLASLGAEVREVSVPQHRWVVPIWNAIAIEGGVDSFYHGHAAYQTKGYFNTRLMSAMSRAIVTNGGDFSATAKMGVIMAHYMRENYQGVFYGRAQNQSRALTAAYNRILAEADLVLMPTTPQTAHVLPESVEKDRKTYVGQALNMVQNTAAFDLTGHPSISVPVHGVKGMPIGLMLTGRHFDDATVLRAAHAYQRAG</sequence>
<dbReference type="EC" id="3.5.1.4" evidence="2"/>
<dbReference type="Gene3D" id="3.90.1300.10">
    <property type="entry name" value="Amidase signature (AS) domain"/>
    <property type="match status" value="1"/>
</dbReference>
<reference evidence="2 3" key="1">
    <citation type="submission" date="2019-02" db="EMBL/GenBank/DDBJ databases">
        <title>Hansschlegelia quercus sp. nov., a novel methylotrophic bacterium from buds of oak (Quercus robur L.).</title>
        <authorList>
            <person name="Agafonova N.V."/>
            <person name="Kaparullina E.N."/>
            <person name="Grouzdev D.S."/>
            <person name="Doronina N.V."/>
        </authorList>
    </citation>
    <scope>NUCLEOTIDE SEQUENCE [LARGE SCALE GENOMIC DNA]</scope>
    <source>
        <strain evidence="2 3">Dub</strain>
    </source>
</reference>
<name>A0A4Q9GNI6_9HYPH</name>
<organism evidence="2 3">
    <name type="scientific">Hansschlegelia quercus</name>
    <dbReference type="NCBI Taxonomy" id="2528245"/>
    <lineage>
        <taxon>Bacteria</taxon>
        <taxon>Pseudomonadati</taxon>
        <taxon>Pseudomonadota</taxon>
        <taxon>Alphaproteobacteria</taxon>
        <taxon>Hyphomicrobiales</taxon>
        <taxon>Methylopilaceae</taxon>
        <taxon>Hansschlegelia</taxon>
    </lineage>
</organism>
<comment type="caution">
    <text evidence="2">The sequence shown here is derived from an EMBL/GenBank/DDBJ whole genome shotgun (WGS) entry which is preliminary data.</text>
</comment>
<dbReference type="AlphaFoldDB" id="A0A4Q9GNI6"/>
<dbReference type="NCBIfam" id="NF005565">
    <property type="entry name" value="PRK07235.1"/>
    <property type="match status" value="1"/>
</dbReference>
<dbReference type="Gene3D" id="1.10.20.60">
    <property type="entry name" value="Glu-tRNAGln amidotransferase C subunit, N-terminal domain"/>
    <property type="match status" value="1"/>
</dbReference>
<dbReference type="InterPro" id="IPR036928">
    <property type="entry name" value="AS_sf"/>
</dbReference>
<dbReference type="InterPro" id="IPR000120">
    <property type="entry name" value="Amidase"/>
</dbReference>
<dbReference type="Proteomes" id="UP000291613">
    <property type="component" value="Unassembled WGS sequence"/>
</dbReference>
<feature type="domain" description="Amidase" evidence="1">
    <location>
        <begin position="117"/>
        <end position="527"/>
    </location>
</feature>
<gene>
    <name evidence="2" type="ORF">EYR15_00825</name>
</gene>
<evidence type="ECO:0000313" key="3">
    <source>
        <dbReference type="Proteomes" id="UP000291613"/>
    </source>
</evidence>
<accession>A0A4Q9GNI6</accession>
<dbReference type="OrthoDB" id="9811471at2"/>
<dbReference type="InterPro" id="IPR023631">
    <property type="entry name" value="Amidase_dom"/>
</dbReference>